<evidence type="ECO:0000313" key="1">
    <source>
        <dbReference type="EMBL" id="ARW68425.1"/>
    </source>
</evidence>
<protein>
    <submittedName>
        <fullName evidence="1">Ribonuclease Z</fullName>
    </submittedName>
</protein>
<dbReference type="AlphaFoldDB" id="A0A1Z1MRN9"/>
<dbReference type="SUPFAM" id="SSF56281">
    <property type="entry name" value="Metallo-hydrolase/oxidoreductase"/>
    <property type="match status" value="1"/>
</dbReference>
<dbReference type="RefSeq" id="YP_009399028.1">
    <property type="nucleotide sequence ID" value="NC_035295.1"/>
</dbReference>
<keyword evidence="1" id="KW-0150">Chloroplast</keyword>
<name>A0A1Z1MRN9_9FLOR</name>
<organism evidence="1">
    <name type="scientific">Taenioma perpusillum</name>
    <dbReference type="NCBI Taxonomy" id="210852"/>
    <lineage>
        <taxon>Eukaryota</taxon>
        <taxon>Rhodophyta</taxon>
        <taxon>Florideophyceae</taxon>
        <taxon>Rhodymeniophycidae</taxon>
        <taxon>Ceramiales</taxon>
        <taxon>Delesseriaceae</taxon>
        <taxon>Taenioma</taxon>
    </lineage>
</organism>
<keyword evidence="1" id="KW-0934">Plastid</keyword>
<dbReference type="GeneID" id="33361656"/>
<dbReference type="EMBL" id="MF101452">
    <property type="protein sequence ID" value="ARW68425.1"/>
    <property type="molecule type" value="Genomic_DNA"/>
</dbReference>
<dbReference type="GO" id="GO:0042781">
    <property type="term" value="F:3'-tRNA processing endoribonuclease activity"/>
    <property type="evidence" value="ECO:0007669"/>
    <property type="project" value="TreeGrafter"/>
</dbReference>
<sequence>METNFFDSSINSFEFYDINFIIKFFSSKDIWIFNCFEGCQYFITNNKFRINNISKIIFANMHINNISGLLGLLSSLNLIGRTKSIHIYAPQDLLYYIKLLKKYSHTNFNFSIYVHVLTTGLIINSSTYRVYSFIYKFKCHFIIIEQEKFGTFNIQRAKNNLLIPSPLYNQLKKGSSFILPDGYILNGNNFTCVNILGRKLSFFFDRYCTRINLEKGIYDSNIIY</sequence>
<dbReference type="PANTHER" id="PTHR46018">
    <property type="entry name" value="ZINC PHOSPHODIESTERASE ELAC PROTEIN 1"/>
    <property type="match status" value="1"/>
</dbReference>
<dbReference type="PANTHER" id="PTHR46018:SF2">
    <property type="entry name" value="ZINC PHOSPHODIESTERASE ELAC PROTEIN 1"/>
    <property type="match status" value="1"/>
</dbReference>
<accession>A0A1Z1MRN9</accession>
<geneLocation type="chloroplast" evidence="1"/>
<reference evidence="1" key="1">
    <citation type="journal article" date="2017" name="J. Phycol.">
        <title>Analysis of chloroplast genomes and a supermatrix inform reclassification of the Rhodomelaceae (Rhodophyta).</title>
        <authorList>
            <person name="Diaz-Tapia P."/>
            <person name="Maggs C.A."/>
            <person name="West J.A."/>
            <person name="Verbruggen H."/>
        </authorList>
    </citation>
    <scope>NUCLEOTIDE SEQUENCE</scope>
    <source>
        <strain evidence="1">PD1676</strain>
    </source>
</reference>
<gene>
    <name evidence="1" type="primary">rnz</name>
</gene>
<proteinExistence type="predicted"/>
<dbReference type="Gene3D" id="3.60.15.10">
    <property type="entry name" value="Ribonuclease Z/Hydroxyacylglutathione hydrolase-like"/>
    <property type="match status" value="1"/>
</dbReference>
<dbReference type="InterPro" id="IPR036866">
    <property type="entry name" value="RibonucZ/Hydroxyglut_hydro"/>
</dbReference>